<evidence type="ECO:0000313" key="11">
    <source>
        <dbReference type="Proteomes" id="UP001642484"/>
    </source>
</evidence>
<comment type="caution">
    <text evidence="10">The sequence shown here is derived from an EMBL/GenBank/DDBJ whole genome shotgun (WGS) entry which is preliminary data.</text>
</comment>
<feature type="repeat" description="PPR" evidence="6">
    <location>
        <begin position="103"/>
        <end position="137"/>
    </location>
</feature>
<evidence type="ECO:0000256" key="8">
    <source>
        <dbReference type="SAM" id="MobiDB-lite"/>
    </source>
</evidence>
<evidence type="ECO:0000256" key="3">
    <source>
        <dbReference type="ARBA" id="ARBA00022691"/>
    </source>
</evidence>
<keyword evidence="11" id="KW-1185">Reference proteome</keyword>
<dbReference type="InterPro" id="IPR001678">
    <property type="entry name" value="MeTrfase_RsmB-F_NOP2_dom"/>
</dbReference>
<dbReference type="PROSITE" id="PS51686">
    <property type="entry name" value="SAM_MT_RSMB_NOP"/>
    <property type="match status" value="1"/>
</dbReference>
<dbReference type="InterPro" id="IPR049560">
    <property type="entry name" value="MeTrfase_RsmB-F_NOP2_cat"/>
</dbReference>
<gene>
    <name evidence="10" type="ORF">CCMP2556_LOCUS36315</name>
</gene>
<dbReference type="PANTHER" id="PTHR47447">
    <property type="entry name" value="OS03G0856100 PROTEIN"/>
    <property type="match status" value="1"/>
</dbReference>
<sequence>MRFDPVDAHYAKAIQRANWEQSVAILEEASQAELQPGIMSYTAAIKRCASEHSTILALLAEMDKKTLELDAVSISSSIWALGSDWVTSLAMLERMIDGNMQLNTITCNAMIRACDQAGQWQRALDVLKLQRAEQIQIDAFTYSSTASACAKGGQWTLGTLLLEEMIKAAESRECEINTICMNAVLSCFEKAQQWSRAILCFEEMPLRRLQPDRTSYNCLMSACNWPTSLQLLEEMTQIHLRRDVVSFNAVMQACARRGEWPRALALLRNMQASTVRASLVSMNTAMSACAVEGKWQETLSLLATSISERLAVDIISLSLTASALLGEGPGTPKASMSWVIEEMVSRRIRLTSSVRSSLLSALPLRRPRAVVFDAFVASSVDGAWRRAVELVDATRKGRRLRRGPLASAAFLRHLVTLASTSACLWLRRVMRSSARGSSCVFRANRAKAKPDVLRQLRAQGWHVVAAPFHADAFHATFDHSTDTATLGVTLPHLTGEVYFQELSSMLPAAVLQAVLPADSLVLDLCAAPGSKSTQLAQFLARGTHGTLVANELDPFRAGKLRANLLRVGLTNFVVTTMDGRAYGDLLPNTFDGVLVDAPCSCEGNARKDIFALLLAGERDWSLEEKQMELALSGWNVLKSGGYLVYSTCTLNRWENEGVCERLVRLGGCERVPVEKVLGMPSVDASGRLWPQELDAEGFFVACFRKTAPVHGVTAPRRAPEPFRLRGAVLLAPEEAQRLEQRAVEVMGFWPGEKDDLCHEDARSGRIWLFKKGLQVPLALVPYCWDLGLLIAQRSNSVTCLQQSLGIGFRGQREGERERERGRKERKTDRPNERKKEWQEQRKTERQ</sequence>
<accession>A0ABP0PDP7</accession>
<dbReference type="InterPro" id="IPR029063">
    <property type="entry name" value="SAM-dependent_MTases_sf"/>
</dbReference>
<feature type="region of interest" description="Disordered" evidence="8">
    <location>
        <begin position="810"/>
        <end position="846"/>
    </location>
</feature>
<evidence type="ECO:0000256" key="1">
    <source>
        <dbReference type="ARBA" id="ARBA00022603"/>
    </source>
</evidence>
<comment type="similarity">
    <text evidence="7">Belongs to the class I-like SAM-binding methyltransferase superfamily. RsmB/NOP family.</text>
</comment>
<evidence type="ECO:0000256" key="6">
    <source>
        <dbReference type="PROSITE-ProRule" id="PRU00708"/>
    </source>
</evidence>
<dbReference type="Gene3D" id="3.40.50.150">
    <property type="entry name" value="Vaccinia Virus protein VP39"/>
    <property type="match status" value="1"/>
</dbReference>
<dbReference type="SUPFAM" id="SSF53335">
    <property type="entry name" value="S-adenosyl-L-methionine-dependent methyltransferases"/>
    <property type="match status" value="1"/>
</dbReference>
<feature type="active site" description="Nucleophile" evidence="7">
    <location>
        <position position="648"/>
    </location>
</feature>
<feature type="binding site" evidence="7">
    <location>
        <position position="551"/>
    </location>
    <ligand>
        <name>S-adenosyl-L-methionine</name>
        <dbReference type="ChEBI" id="CHEBI:59789"/>
    </ligand>
</feature>
<dbReference type="PANTHER" id="PTHR47447:SF17">
    <property type="entry name" value="OS12G0638900 PROTEIN"/>
    <property type="match status" value="1"/>
</dbReference>
<feature type="repeat" description="PPR" evidence="6">
    <location>
        <begin position="177"/>
        <end position="211"/>
    </location>
</feature>
<keyword evidence="3 7" id="KW-0949">S-adenosyl-L-methionine</keyword>
<name>A0ABP0PDP7_9DINO</name>
<dbReference type="NCBIfam" id="TIGR00756">
    <property type="entry name" value="PPR"/>
    <property type="match status" value="1"/>
</dbReference>
<dbReference type="InterPro" id="IPR023267">
    <property type="entry name" value="RCMT"/>
</dbReference>
<evidence type="ECO:0000259" key="9">
    <source>
        <dbReference type="PROSITE" id="PS51686"/>
    </source>
</evidence>
<dbReference type="CDD" id="cd02440">
    <property type="entry name" value="AdoMet_MTases"/>
    <property type="match status" value="1"/>
</dbReference>
<dbReference type="Proteomes" id="UP001642484">
    <property type="component" value="Unassembled WGS sequence"/>
</dbReference>
<feature type="repeat" description="PPR" evidence="6">
    <location>
        <begin position="243"/>
        <end position="277"/>
    </location>
</feature>
<evidence type="ECO:0000256" key="4">
    <source>
        <dbReference type="ARBA" id="ARBA00022737"/>
    </source>
</evidence>
<keyword evidence="4" id="KW-0677">Repeat</keyword>
<evidence type="ECO:0000256" key="7">
    <source>
        <dbReference type="PROSITE-ProRule" id="PRU01023"/>
    </source>
</evidence>
<dbReference type="InterPro" id="IPR011990">
    <property type="entry name" value="TPR-like_helical_dom_sf"/>
</dbReference>
<dbReference type="Gene3D" id="1.25.40.10">
    <property type="entry name" value="Tetratricopeptide repeat domain"/>
    <property type="match status" value="2"/>
</dbReference>
<keyword evidence="2 7" id="KW-0808">Transferase</keyword>
<reference evidence="10 11" key="1">
    <citation type="submission" date="2024-02" db="EMBL/GenBank/DDBJ databases">
        <authorList>
            <person name="Chen Y."/>
            <person name="Shah S."/>
            <person name="Dougan E. K."/>
            <person name="Thang M."/>
            <person name="Chan C."/>
        </authorList>
    </citation>
    <scope>NUCLEOTIDE SEQUENCE [LARGE SCALE GENOMIC DNA]</scope>
</reference>
<keyword evidence="5 7" id="KW-0694">RNA-binding</keyword>
<dbReference type="Pfam" id="PF13812">
    <property type="entry name" value="PPR_3"/>
    <property type="match status" value="2"/>
</dbReference>
<dbReference type="Pfam" id="PF13041">
    <property type="entry name" value="PPR_2"/>
    <property type="match status" value="1"/>
</dbReference>
<evidence type="ECO:0000313" key="10">
    <source>
        <dbReference type="EMBL" id="CAK9073733.1"/>
    </source>
</evidence>
<feature type="binding site" evidence="7">
    <location>
        <begin position="525"/>
        <end position="531"/>
    </location>
    <ligand>
        <name>S-adenosyl-L-methionine</name>
        <dbReference type="ChEBI" id="CHEBI:59789"/>
    </ligand>
</feature>
<dbReference type="Pfam" id="PF01189">
    <property type="entry name" value="Methyltr_RsmB-F"/>
    <property type="match status" value="1"/>
</dbReference>
<protein>
    <recommendedName>
        <fullName evidence="9">SAM-dependent MTase RsmB/NOP-type domain-containing protein</fullName>
    </recommendedName>
</protein>
<organism evidence="10 11">
    <name type="scientific">Durusdinium trenchii</name>
    <dbReference type="NCBI Taxonomy" id="1381693"/>
    <lineage>
        <taxon>Eukaryota</taxon>
        <taxon>Sar</taxon>
        <taxon>Alveolata</taxon>
        <taxon>Dinophyceae</taxon>
        <taxon>Suessiales</taxon>
        <taxon>Symbiodiniaceae</taxon>
        <taxon>Durusdinium</taxon>
    </lineage>
</organism>
<feature type="binding site" evidence="7">
    <location>
        <position position="596"/>
    </location>
    <ligand>
        <name>S-adenosyl-L-methionine</name>
        <dbReference type="ChEBI" id="CHEBI:59789"/>
    </ligand>
</feature>
<dbReference type="PRINTS" id="PR02008">
    <property type="entry name" value="RCMTFAMILY"/>
</dbReference>
<evidence type="ECO:0000256" key="5">
    <source>
        <dbReference type="ARBA" id="ARBA00022884"/>
    </source>
</evidence>
<evidence type="ECO:0000256" key="2">
    <source>
        <dbReference type="ARBA" id="ARBA00022679"/>
    </source>
</evidence>
<proteinExistence type="inferred from homology"/>
<dbReference type="InterPro" id="IPR002885">
    <property type="entry name" value="PPR_rpt"/>
</dbReference>
<dbReference type="PROSITE" id="PS51375">
    <property type="entry name" value="PPR"/>
    <property type="match status" value="3"/>
</dbReference>
<feature type="binding site" evidence="7">
    <location>
        <position position="578"/>
    </location>
    <ligand>
        <name>S-adenosyl-L-methionine</name>
        <dbReference type="ChEBI" id="CHEBI:59789"/>
    </ligand>
</feature>
<keyword evidence="1 7" id="KW-0489">Methyltransferase</keyword>
<dbReference type="EMBL" id="CAXAMN010022917">
    <property type="protein sequence ID" value="CAK9073733.1"/>
    <property type="molecule type" value="Genomic_DNA"/>
</dbReference>
<feature type="domain" description="SAM-dependent MTase RsmB/NOP-type" evidence="9">
    <location>
        <begin position="429"/>
        <end position="706"/>
    </location>
</feature>